<dbReference type="Proteomes" id="UP001430455">
    <property type="component" value="Unassembled WGS sequence"/>
</dbReference>
<dbReference type="RefSeq" id="WP_220581633.1">
    <property type="nucleotide sequence ID" value="NZ_RKLT01000013.1"/>
</dbReference>
<evidence type="ECO:0000313" key="2">
    <source>
        <dbReference type="EMBL" id="MBX0297041.1"/>
    </source>
</evidence>
<comment type="caution">
    <text evidence="2">The sequence shown here is derived from an EMBL/GenBank/DDBJ whole genome shotgun (WGS) entry which is preliminary data.</text>
</comment>
<dbReference type="Gene3D" id="3.90.180.10">
    <property type="entry name" value="Medium-chain alcohol dehydrogenases, catalytic domain"/>
    <property type="match status" value="1"/>
</dbReference>
<accession>A0AAW4PHP7</accession>
<gene>
    <name evidence="2" type="ORF">EGH23_19365</name>
</gene>
<dbReference type="SUPFAM" id="SSF50129">
    <property type="entry name" value="GroES-like"/>
    <property type="match status" value="1"/>
</dbReference>
<reference evidence="2 3" key="1">
    <citation type="submission" date="2021-06" db="EMBL/GenBank/DDBJ databases">
        <title>Halomicroarcula sp. a new haloarchaeum isolated from saline soil.</title>
        <authorList>
            <person name="Duran-Viseras A."/>
            <person name="Sanchez-Porro C."/>
            <person name="Ventosa A."/>
        </authorList>
    </citation>
    <scope>NUCLEOTIDE SEQUENCE [LARGE SCALE GENOMIC DNA]</scope>
    <source>
        <strain evidence="2 3">F27</strain>
    </source>
</reference>
<organism evidence="2 3">
    <name type="scientific">Haloarcula nitratireducens</name>
    <dbReference type="NCBI Taxonomy" id="2487749"/>
    <lineage>
        <taxon>Archaea</taxon>
        <taxon>Methanobacteriati</taxon>
        <taxon>Methanobacteriota</taxon>
        <taxon>Stenosarchaea group</taxon>
        <taxon>Halobacteria</taxon>
        <taxon>Halobacteriales</taxon>
        <taxon>Haloarculaceae</taxon>
        <taxon>Haloarcula</taxon>
    </lineage>
</organism>
<feature type="region of interest" description="Disordered" evidence="1">
    <location>
        <begin position="52"/>
        <end position="79"/>
    </location>
</feature>
<dbReference type="EMBL" id="RKLT01000013">
    <property type="protein sequence ID" value="MBX0297041.1"/>
    <property type="molecule type" value="Genomic_DNA"/>
</dbReference>
<protein>
    <recommendedName>
        <fullName evidence="4">Alcohol dehydrogenase</fullName>
    </recommendedName>
</protein>
<dbReference type="InterPro" id="IPR011032">
    <property type="entry name" value="GroES-like_sf"/>
</dbReference>
<evidence type="ECO:0008006" key="4">
    <source>
        <dbReference type="Google" id="ProtNLM"/>
    </source>
</evidence>
<sequence length="79" mass="8871">MSEADVVGYLAEPEPTQLKGYELPTPELGGFLTEIIHANICGSELHIRQGGYPASGRVSSDMRRCTRYRPRRRGSNQHR</sequence>
<name>A0AAW4PHP7_9EURY</name>
<proteinExistence type="predicted"/>
<evidence type="ECO:0000256" key="1">
    <source>
        <dbReference type="SAM" id="MobiDB-lite"/>
    </source>
</evidence>
<dbReference type="AlphaFoldDB" id="A0AAW4PHP7"/>
<feature type="compositionally biased region" description="Basic residues" evidence="1">
    <location>
        <begin position="65"/>
        <end position="79"/>
    </location>
</feature>
<evidence type="ECO:0000313" key="3">
    <source>
        <dbReference type="Proteomes" id="UP001430455"/>
    </source>
</evidence>
<keyword evidence="3" id="KW-1185">Reference proteome</keyword>